<comment type="similarity">
    <text evidence="2">Belongs to the thymidylate synthase family.</text>
</comment>
<dbReference type="FunFam" id="3.30.572.10:FF:000002">
    <property type="entry name" value="Possible thymidylate synthase"/>
    <property type="match status" value="1"/>
</dbReference>
<evidence type="ECO:0000256" key="6">
    <source>
        <dbReference type="ARBA" id="ARBA00022679"/>
    </source>
</evidence>
<evidence type="ECO:0000313" key="11">
    <source>
        <dbReference type="EMBL" id="CAH2013580.1"/>
    </source>
</evidence>
<dbReference type="Gene3D" id="3.30.572.10">
    <property type="entry name" value="Thymidylate synthase/dCMP hydroxymethylase domain"/>
    <property type="match status" value="1"/>
</dbReference>
<name>A0A9P0MG72_ACAOB</name>
<proteinExistence type="inferred from homology"/>
<dbReference type="NCBIfam" id="TIGR03284">
    <property type="entry name" value="thym_sym"/>
    <property type="match status" value="1"/>
</dbReference>
<evidence type="ECO:0000313" key="12">
    <source>
        <dbReference type="Proteomes" id="UP001152888"/>
    </source>
</evidence>
<evidence type="ECO:0000256" key="2">
    <source>
        <dbReference type="ARBA" id="ARBA00009972"/>
    </source>
</evidence>
<dbReference type="Proteomes" id="UP001152888">
    <property type="component" value="Unassembled WGS sequence"/>
</dbReference>
<evidence type="ECO:0000259" key="10">
    <source>
        <dbReference type="Pfam" id="PF00303"/>
    </source>
</evidence>
<comment type="catalytic activity">
    <reaction evidence="8">
        <text>dUMP + (6R)-5,10-methylene-5,6,7,8-tetrahydrofolate = 7,8-dihydrofolate + dTMP</text>
        <dbReference type="Rhea" id="RHEA:12104"/>
        <dbReference type="ChEBI" id="CHEBI:15636"/>
        <dbReference type="ChEBI" id="CHEBI:57451"/>
        <dbReference type="ChEBI" id="CHEBI:63528"/>
        <dbReference type="ChEBI" id="CHEBI:246422"/>
        <dbReference type="EC" id="2.1.1.45"/>
    </reaction>
</comment>
<dbReference type="GO" id="GO:0005829">
    <property type="term" value="C:cytosol"/>
    <property type="evidence" value="ECO:0007669"/>
    <property type="project" value="TreeGrafter"/>
</dbReference>
<evidence type="ECO:0000256" key="3">
    <source>
        <dbReference type="ARBA" id="ARBA00011947"/>
    </source>
</evidence>
<dbReference type="PROSITE" id="PS00091">
    <property type="entry name" value="THYMIDYLATE_SYNTHASE"/>
    <property type="match status" value="1"/>
</dbReference>
<dbReference type="GO" id="GO:0006231">
    <property type="term" value="P:dTMP biosynthetic process"/>
    <property type="evidence" value="ECO:0007669"/>
    <property type="project" value="InterPro"/>
</dbReference>
<keyword evidence="6" id="KW-0808">Transferase</keyword>
<dbReference type="InterPro" id="IPR036926">
    <property type="entry name" value="Thymidate_synth/dCMP_Mease_sf"/>
</dbReference>
<reference evidence="11" key="1">
    <citation type="submission" date="2022-03" db="EMBL/GenBank/DDBJ databases">
        <authorList>
            <person name="Sayadi A."/>
        </authorList>
    </citation>
    <scope>NUCLEOTIDE SEQUENCE</scope>
</reference>
<dbReference type="CDD" id="cd00351">
    <property type="entry name" value="TS_Pyrimidine_HMase"/>
    <property type="match status" value="1"/>
</dbReference>
<keyword evidence="7" id="KW-0545">Nucleotide biosynthesis</keyword>
<feature type="active site" evidence="9">
    <location>
        <position position="240"/>
    </location>
</feature>
<evidence type="ECO:0000256" key="5">
    <source>
        <dbReference type="ARBA" id="ARBA00022603"/>
    </source>
</evidence>
<sequence length="358" mass="41332">MEIVRRLTKILLDGQKNIVQTPSKMLGVLQKPAYDKVTIEITVDKQQENEEKTCNVTYKEHVESARKACREHEEYQYLNHIKKILDNGVKRGDRTGVGTYSIFGAQMRYTLGDETFPLLTTKRVFWRGVVEELLWFIRGSTNAIELREKKVHIWDANSTREFLDSVGLEDREEGDLGPVYGFQWRHFGAEYKGMHTDYTNKGIDQLAHVINTIKTRPTDRRIIMCAWNPLDIPEMALPPCHCLCQFFVADDELSCQLYQRSADMGLGVPFNIASYALLTYMIAHVTGLKPGEFIHTLGDSHVYLNHEEALREQLKREPRPFPKLIIKRKVDNIEDFKADDFELVGYNPHPKLSMPMAV</sequence>
<dbReference type="EC" id="2.1.1.45" evidence="3"/>
<dbReference type="OrthoDB" id="766at2759"/>
<keyword evidence="5" id="KW-0489">Methyltransferase</keyword>
<organism evidence="11 12">
    <name type="scientific">Acanthoscelides obtectus</name>
    <name type="common">Bean weevil</name>
    <name type="synonym">Bruchus obtectus</name>
    <dbReference type="NCBI Taxonomy" id="200917"/>
    <lineage>
        <taxon>Eukaryota</taxon>
        <taxon>Metazoa</taxon>
        <taxon>Ecdysozoa</taxon>
        <taxon>Arthropoda</taxon>
        <taxon>Hexapoda</taxon>
        <taxon>Insecta</taxon>
        <taxon>Pterygota</taxon>
        <taxon>Neoptera</taxon>
        <taxon>Endopterygota</taxon>
        <taxon>Coleoptera</taxon>
        <taxon>Polyphaga</taxon>
        <taxon>Cucujiformia</taxon>
        <taxon>Chrysomeloidea</taxon>
        <taxon>Chrysomelidae</taxon>
        <taxon>Bruchinae</taxon>
        <taxon>Bruchini</taxon>
        <taxon>Acanthoscelides</taxon>
    </lineage>
</organism>
<dbReference type="GO" id="GO:0032259">
    <property type="term" value="P:methylation"/>
    <property type="evidence" value="ECO:0007669"/>
    <property type="project" value="UniProtKB-KW"/>
</dbReference>
<evidence type="ECO:0000256" key="9">
    <source>
        <dbReference type="PROSITE-ProRule" id="PRU10016"/>
    </source>
</evidence>
<dbReference type="GO" id="GO:0004799">
    <property type="term" value="F:thymidylate synthase activity"/>
    <property type="evidence" value="ECO:0007669"/>
    <property type="project" value="UniProtKB-EC"/>
</dbReference>
<dbReference type="PANTHER" id="PTHR11548:SF2">
    <property type="entry name" value="THYMIDYLATE SYNTHASE"/>
    <property type="match status" value="1"/>
</dbReference>
<dbReference type="NCBIfam" id="NF002497">
    <property type="entry name" value="PRK01827.1-3"/>
    <property type="match status" value="1"/>
</dbReference>
<dbReference type="InterPro" id="IPR020940">
    <property type="entry name" value="Thymidylate_synthase_AS"/>
</dbReference>
<evidence type="ECO:0000256" key="4">
    <source>
        <dbReference type="ARBA" id="ARBA00015931"/>
    </source>
</evidence>
<gene>
    <name evidence="11" type="ORF">ACAOBT_LOCUS33562</name>
</gene>
<dbReference type="EMBL" id="CAKOFQ010008346">
    <property type="protein sequence ID" value="CAH2013580.1"/>
    <property type="molecule type" value="Genomic_DNA"/>
</dbReference>
<evidence type="ECO:0000256" key="7">
    <source>
        <dbReference type="ARBA" id="ARBA00022727"/>
    </source>
</evidence>
<evidence type="ECO:0000256" key="1">
    <source>
        <dbReference type="ARBA" id="ARBA00004992"/>
    </source>
</evidence>
<dbReference type="PRINTS" id="PR00108">
    <property type="entry name" value="THYMDSNTHASE"/>
</dbReference>
<dbReference type="InterPro" id="IPR023451">
    <property type="entry name" value="Thymidate_synth/dCMP_Mease_dom"/>
</dbReference>
<dbReference type="SUPFAM" id="SSF55831">
    <property type="entry name" value="Thymidylate synthase/dCMP hydroxymethylase"/>
    <property type="match status" value="1"/>
</dbReference>
<evidence type="ECO:0000256" key="8">
    <source>
        <dbReference type="ARBA" id="ARBA00047344"/>
    </source>
</evidence>
<dbReference type="HAMAP" id="MF_00008">
    <property type="entry name" value="Thymidy_synth_bact"/>
    <property type="match status" value="1"/>
</dbReference>
<protein>
    <recommendedName>
        <fullName evidence="4">Thymidylate synthase</fullName>
        <ecNumber evidence="3">2.1.1.45</ecNumber>
    </recommendedName>
</protein>
<dbReference type="AlphaFoldDB" id="A0A9P0MG72"/>
<comment type="caution">
    <text evidence="11">The sequence shown here is derived from an EMBL/GenBank/DDBJ whole genome shotgun (WGS) entry which is preliminary data.</text>
</comment>
<dbReference type="Pfam" id="PF00303">
    <property type="entry name" value="Thymidylat_synt"/>
    <property type="match status" value="1"/>
</dbReference>
<feature type="domain" description="Thymidylate synthase/dCMP hydroxymethylase" evidence="10">
    <location>
        <begin position="76"/>
        <end position="358"/>
    </location>
</feature>
<dbReference type="GO" id="GO:0005739">
    <property type="term" value="C:mitochondrion"/>
    <property type="evidence" value="ECO:0007669"/>
    <property type="project" value="TreeGrafter"/>
</dbReference>
<comment type="pathway">
    <text evidence="1">Pyrimidine metabolism; dTTP biosynthesis.</text>
</comment>
<dbReference type="PANTHER" id="PTHR11548">
    <property type="entry name" value="THYMIDYLATE SYNTHASE 1"/>
    <property type="match status" value="1"/>
</dbReference>
<dbReference type="InterPro" id="IPR000398">
    <property type="entry name" value="Thymidylate_synthase"/>
</dbReference>
<dbReference type="InterPro" id="IPR045097">
    <property type="entry name" value="Thymidate_synth/dCMP_Mease"/>
</dbReference>
<accession>A0A9P0MG72</accession>
<keyword evidence="12" id="KW-1185">Reference proteome</keyword>